<dbReference type="Proteomes" id="UP000287866">
    <property type="component" value="Unassembled WGS sequence"/>
</dbReference>
<dbReference type="Gene3D" id="3.40.50.300">
    <property type="entry name" value="P-loop containing nucleotide triphosphate hydrolases"/>
    <property type="match status" value="1"/>
</dbReference>
<proteinExistence type="predicted"/>
<dbReference type="SUPFAM" id="SSF52980">
    <property type="entry name" value="Restriction endonuclease-like"/>
    <property type="match status" value="1"/>
</dbReference>
<dbReference type="SUPFAM" id="SSF52540">
    <property type="entry name" value="P-loop containing nucleoside triphosphate hydrolases"/>
    <property type="match status" value="1"/>
</dbReference>
<reference evidence="3" key="1">
    <citation type="submission" date="2020-03" db="EMBL/GenBank/DDBJ databases">
        <title>Phycicoccus flavus sp. nov., a novel endophytic actinobacterium isolated from branch of Kandelia candel.</title>
        <authorList>
            <person name="Tuo L."/>
        </authorList>
    </citation>
    <scope>NUCLEOTIDE SEQUENCE</scope>
    <source>
        <strain evidence="3">CMS6Z-2</strain>
    </source>
</reference>
<comment type="caution">
    <text evidence="3">The sequence shown here is derived from an EMBL/GenBank/DDBJ whole genome shotgun (WGS) entry which is preliminary data.</text>
</comment>
<feature type="compositionally biased region" description="Low complexity" evidence="1">
    <location>
        <begin position="212"/>
        <end position="234"/>
    </location>
</feature>
<sequence length="396" mass="41298">MAPAGQGAVESTDAEVDRVVGLVLEHARSRPDRSLVVLALSPGHRRRVEEALRGALSRLGPHELAFFNETRPEPFAVREPATVQGQAWDDVIVTVGFGRTPHGRVLHRFGPIGTDAGHRRLAVALTRARRGLTVVTSISSDDLDPERLRTPGARLLRRLLAHAEAEGAPPARVRPDVTVPAGGTTADAPTPDDPVTDGAPDDAAVTDEDETSGVTDAAATTDGTVTDGTATADDATSDEAPDETATTDGTALADDSAPAGSPVADEPDEVLPTAPATSGGATAAGGSVVLADLARRLRAHGLTVHERVGTSSSPVDLAVEDPTTPGRMLLAVEADGPAYAAVGTVRDRDRLRPEMLATRGWRHLRVWSTDVFRDPARDVSRVLEAVGVRQAPGDGD</sequence>
<dbReference type="InterPro" id="IPR049468">
    <property type="entry name" value="Restrct_endonuc-II-like_dom"/>
</dbReference>
<organism evidence="3 4">
    <name type="scientific">Phycicoccus flavus</name>
    <dbReference type="NCBI Taxonomy" id="2502783"/>
    <lineage>
        <taxon>Bacteria</taxon>
        <taxon>Bacillati</taxon>
        <taxon>Actinomycetota</taxon>
        <taxon>Actinomycetes</taxon>
        <taxon>Micrococcales</taxon>
        <taxon>Intrasporangiaceae</taxon>
        <taxon>Phycicoccus</taxon>
    </lineage>
</organism>
<keyword evidence="4" id="KW-1185">Reference proteome</keyword>
<dbReference type="EMBL" id="SAYU02000013">
    <property type="protein sequence ID" value="NHA67631.1"/>
    <property type="molecule type" value="Genomic_DNA"/>
</dbReference>
<name>A0A8T6R5X6_9MICO</name>
<dbReference type="InterPro" id="IPR027417">
    <property type="entry name" value="P-loop_NTPase"/>
</dbReference>
<accession>A0A8T6R5X6</accession>
<dbReference type="Pfam" id="PF18741">
    <property type="entry name" value="MTES_1575"/>
    <property type="match status" value="1"/>
</dbReference>
<evidence type="ECO:0000256" key="1">
    <source>
        <dbReference type="SAM" id="MobiDB-lite"/>
    </source>
</evidence>
<evidence type="ECO:0000313" key="4">
    <source>
        <dbReference type="Proteomes" id="UP000287866"/>
    </source>
</evidence>
<dbReference type="AlphaFoldDB" id="A0A8T6R5X6"/>
<evidence type="ECO:0000313" key="3">
    <source>
        <dbReference type="EMBL" id="NHA67631.1"/>
    </source>
</evidence>
<feature type="compositionally biased region" description="Low complexity" evidence="1">
    <location>
        <begin position="271"/>
        <end position="283"/>
    </location>
</feature>
<evidence type="ECO:0000259" key="2">
    <source>
        <dbReference type="Pfam" id="PF18741"/>
    </source>
</evidence>
<dbReference type="InterPro" id="IPR011335">
    <property type="entry name" value="Restrct_endonuc-II-like"/>
</dbReference>
<gene>
    <name evidence="3" type="ORF">EPD83_006120</name>
</gene>
<feature type="compositionally biased region" description="Low complexity" evidence="1">
    <location>
        <begin position="177"/>
        <end position="189"/>
    </location>
</feature>
<feature type="domain" description="Restriction endonuclease type II-like" evidence="2">
    <location>
        <begin position="292"/>
        <end position="385"/>
    </location>
</feature>
<feature type="compositionally biased region" description="Low complexity" evidence="1">
    <location>
        <begin position="243"/>
        <end position="257"/>
    </location>
</feature>
<protein>
    <recommendedName>
        <fullName evidence="2">Restriction endonuclease type II-like domain-containing protein</fullName>
    </recommendedName>
</protein>
<feature type="region of interest" description="Disordered" evidence="1">
    <location>
        <begin position="166"/>
        <end position="283"/>
    </location>
</feature>